<dbReference type="OrthoDB" id="10068328at2759"/>
<evidence type="ECO:0000259" key="1">
    <source>
        <dbReference type="PROSITE" id="PS50826"/>
    </source>
</evidence>
<proteinExistence type="predicted"/>
<dbReference type="InterPro" id="IPR004012">
    <property type="entry name" value="Run_dom"/>
</dbReference>
<dbReference type="InterPro" id="IPR037213">
    <property type="entry name" value="Run_dom_sf"/>
</dbReference>
<dbReference type="Gene3D" id="1.20.58.900">
    <property type="match status" value="1"/>
</dbReference>
<name>A0A6L2QAA2_COPFO</name>
<dbReference type="PANTHER" id="PTHR15591:SF19">
    <property type="entry name" value="RUN DOMAIN-CONTAINING PROTEIN 1 ISOFORM X1"/>
    <property type="match status" value="1"/>
</dbReference>
<reference evidence="3" key="1">
    <citation type="submission" date="2020-01" db="EMBL/GenBank/DDBJ databases">
        <title>Draft genome sequence of the Termite Coptotermes fromosanus.</title>
        <authorList>
            <person name="Itakura S."/>
            <person name="Yosikawa Y."/>
            <person name="Umezawa K."/>
        </authorList>
    </citation>
    <scope>NUCLEOTIDE SEQUENCE [LARGE SCALE GENOMIC DNA]</scope>
</reference>
<dbReference type="InParanoid" id="A0A6L2QAA2"/>
<dbReference type="Proteomes" id="UP000502823">
    <property type="component" value="Unassembled WGS sequence"/>
</dbReference>
<gene>
    <name evidence="2" type="ORF">Cfor_04025</name>
</gene>
<dbReference type="InterPro" id="IPR058732">
    <property type="entry name" value="RUNDC1_M"/>
</dbReference>
<dbReference type="Pfam" id="PF02759">
    <property type="entry name" value="RUN"/>
    <property type="match status" value="1"/>
</dbReference>
<evidence type="ECO:0000313" key="3">
    <source>
        <dbReference type="Proteomes" id="UP000502823"/>
    </source>
</evidence>
<keyword evidence="3" id="KW-1185">Reference proteome</keyword>
<comment type="caution">
    <text evidence="2">The sequence shown here is derived from an EMBL/GenBank/DDBJ whole genome shotgun (WGS) entry which is preliminary data.</text>
</comment>
<protein>
    <recommendedName>
        <fullName evidence="1">RUN domain-containing protein</fullName>
    </recommendedName>
</protein>
<dbReference type="InterPro" id="IPR047343">
    <property type="entry name" value="RUSC1_2"/>
</dbReference>
<accession>A0A6L2QAA2</accession>
<feature type="domain" description="RUN" evidence="1">
    <location>
        <begin position="297"/>
        <end position="434"/>
    </location>
</feature>
<organism evidence="2 3">
    <name type="scientific">Coptotermes formosanus</name>
    <name type="common">Formosan subterranean termite</name>
    <dbReference type="NCBI Taxonomy" id="36987"/>
    <lineage>
        <taxon>Eukaryota</taxon>
        <taxon>Metazoa</taxon>
        <taxon>Ecdysozoa</taxon>
        <taxon>Arthropoda</taxon>
        <taxon>Hexapoda</taxon>
        <taxon>Insecta</taxon>
        <taxon>Pterygota</taxon>
        <taxon>Neoptera</taxon>
        <taxon>Polyneoptera</taxon>
        <taxon>Dictyoptera</taxon>
        <taxon>Blattodea</taxon>
        <taxon>Blattoidea</taxon>
        <taxon>Termitoidae</taxon>
        <taxon>Rhinotermitidae</taxon>
        <taxon>Coptotermes</taxon>
    </lineage>
</organism>
<dbReference type="EMBL" id="BLKM01002804">
    <property type="protein sequence ID" value="GFG40930.1"/>
    <property type="molecule type" value="Genomic_DNA"/>
</dbReference>
<dbReference type="AlphaFoldDB" id="A0A6L2QAA2"/>
<evidence type="ECO:0000313" key="2">
    <source>
        <dbReference type="EMBL" id="GFG40930.1"/>
    </source>
</evidence>
<dbReference type="PROSITE" id="PS50826">
    <property type="entry name" value="RUN"/>
    <property type="match status" value="1"/>
</dbReference>
<sequence length="434" mass="49881">HSSVRDNLKESKEKRIPADTSYPGSGLFCDVTVADKFHKLQKVNNMQNRSLLSLTTYCAQIQFRLRQIEEAPWTKKGEFIKYHENFSSRGIPKLTSKATKDVVRSPSIFEEGGLEDRILLRKEEKNNLIIQRGGQVKVLNKSTDSKTDGRFQQHSKEKVTNSLVDDMDKSNFNTSKSSVLNDIKQVTEKLKMEEIFVTQLNQQISDFERYIVLLKENPAFGNCSCKCFDQNNTKFSNISKRNQFHTSCSQNVMKGRKNQIYRWLSFSVLTQSGFDMHISATKVNHWDKPGVLRKSKNLTFLVRKKLVPCIQNLAQHGLEKEGRMSWFCIGQPVDRCLHIRHLILQFYAINQGTEYNSPARRLSQSSNIDTEGRRTVTTKQELLEVIENITATHSPCKKSFDSRFKDFVCAALNSETLVVWLGTILTCGQLIQRH</sequence>
<feature type="non-terminal residue" evidence="2">
    <location>
        <position position="1"/>
    </location>
</feature>
<dbReference type="PANTHER" id="PTHR15591">
    <property type="entry name" value="RUN AND SH3 DOMAIN CONTAINING"/>
    <property type="match status" value="1"/>
</dbReference>
<dbReference type="Pfam" id="PF26030">
    <property type="entry name" value="RUNDC1"/>
    <property type="match status" value="1"/>
</dbReference>